<evidence type="ECO:0000313" key="1">
    <source>
        <dbReference type="EMBL" id="KAJ9126703.1"/>
    </source>
</evidence>
<keyword evidence="2" id="KW-1185">Reference proteome</keyword>
<protein>
    <submittedName>
        <fullName evidence="1">Uncharacterized protein</fullName>
    </submittedName>
</protein>
<name>A0ACC2XS63_9TREE</name>
<reference evidence="1" key="1">
    <citation type="submission" date="2023-04" db="EMBL/GenBank/DDBJ databases">
        <title>Draft Genome sequencing of Naganishia species isolated from polar environments using Oxford Nanopore Technology.</title>
        <authorList>
            <person name="Leo P."/>
            <person name="Venkateswaran K."/>
        </authorList>
    </citation>
    <scope>NUCLEOTIDE SEQUENCE</scope>
    <source>
        <strain evidence="1">DBVPG 5303</strain>
    </source>
</reference>
<sequence>MTNRTGGEKRKRCAYDDGIRGPADHQSYVFAETITARTQYRLESVSTSIKPSESGVHLLADKASRDGRQSSSTISRQPSSISKRDIPISLSLSSARQEYRSISLCTQGRQRESSTFSSRSNIAGTESLPKTKHKSTIASESSSTQYPSVALDSAATTRSSSSSSLLPAHLRPSAVNDQDLLSAERYASSLRLLATWESIALKYADIDPEEDAEIDISTGRIIRGKEKVAQMPDRVIGGMSESDEEAKELRTSGNPTRLKGDSNVNKQMTESFSAKIGAAVQSPLQDEDESDESDADELDTWDKDEMEIQVEALPLSHITKPRSHRPWTADDDVDLQEFMRAEERRRALFGDIDEEEEGEQEEEDVSVSARVMDKEEAMSRRTIHASSPYFPPDSHAPRLKTKDAVCLPQFFKESHKGDASRSQTASLRKLGVDSSPERPDVEDEFERLFATPSQLPTLDRCNPIFEESCASSASAYIPHIAEPAPTYLRQSSPSSASSYLVSQYTDGANSSSEESINRKHQRSRDPYTSPRLNEEDICESALLNSSPAEPDYLDDDDDEPDLANAIYVEPVKQISCPKEKHTLDDDEARYASDYSIELVVEVPSRHHASFEFAADSFPDITTAHENSLDVDQSGLRRSSRRAAQGKSYALRKKRNQPPLRRYQSVDEDRTGLSDDGDMLSRYRSVKYASPCSIHENEIPEEDKTTEVGNSSLSDSDRSRSPSVVEGTPEPPTPQSPRSLDLSSIFEYLLEHDGHATTSSPESATIALGAPAEDDIVTNQATLPAITKGGLDGFTSSHQLPTVSSVASLERSDSPPPDLAGNTEARSRYSCDLDADGLERHMSSQDENRDPQDIGLLPEQVPETASRRLSDALNFEDDEDILLLGATFKDETEVIWPEVKPDLSTANDVPSTVSDDPSTGCEMSFRSVKGEKQELSTFTAPFRCSRIIDLTGDDICDDDEHDELDEW</sequence>
<evidence type="ECO:0000313" key="2">
    <source>
        <dbReference type="Proteomes" id="UP001234202"/>
    </source>
</evidence>
<dbReference type="Proteomes" id="UP001234202">
    <property type="component" value="Unassembled WGS sequence"/>
</dbReference>
<dbReference type="EMBL" id="JASBWV010000004">
    <property type="protein sequence ID" value="KAJ9126703.1"/>
    <property type="molecule type" value="Genomic_DNA"/>
</dbReference>
<gene>
    <name evidence="1" type="ORF">QFC24_001734</name>
</gene>
<organism evidence="1 2">
    <name type="scientific">Naganishia onofrii</name>
    <dbReference type="NCBI Taxonomy" id="1851511"/>
    <lineage>
        <taxon>Eukaryota</taxon>
        <taxon>Fungi</taxon>
        <taxon>Dikarya</taxon>
        <taxon>Basidiomycota</taxon>
        <taxon>Agaricomycotina</taxon>
        <taxon>Tremellomycetes</taxon>
        <taxon>Filobasidiales</taxon>
        <taxon>Filobasidiaceae</taxon>
        <taxon>Naganishia</taxon>
    </lineage>
</organism>
<proteinExistence type="predicted"/>
<accession>A0ACC2XS63</accession>
<comment type="caution">
    <text evidence="1">The sequence shown here is derived from an EMBL/GenBank/DDBJ whole genome shotgun (WGS) entry which is preliminary data.</text>
</comment>